<dbReference type="InterPro" id="IPR006513">
    <property type="entry name" value="YtfJ_HI0045"/>
</dbReference>
<protein>
    <submittedName>
        <fullName evidence="2">Predicted transcriptional regulator</fullName>
    </submittedName>
</protein>
<dbReference type="Pfam" id="PF09695">
    <property type="entry name" value="YtfJ_HI0045"/>
    <property type="match status" value="1"/>
</dbReference>
<dbReference type="AlphaFoldDB" id="A0A378MWY9"/>
<accession>A0A378MWY9</accession>
<feature type="chain" id="PRO_5016854281" evidence="1">
    <location>
        <begin position="22"/>
        <end position="116"/>
    </location>
</feature>
<dbReference type="EMBL" id="UGPN01000002">
    <property type="protein sequence ID" value="STY60723.1"/>
    <property type="molecule type" value="Genomic_DNA"/>
</dbReference>
<proteinExistence type="predicted"/>
<name>A0A378MWY9_MANHA</name>
<evidence type="ECO:0000313" key="3">
    <source>
        <dbReference type="Proteomes" id="UP000254802"/>
    </source>
</evidence>
<organism evidence="2 3">
    <name type="scientific">Mannheimia haemolytica</name>
    <name type="common">Pasteurella haemolytica</name>
    <dbReference type="NCBI Taxonomy" id="75985"/>
    <lineage>
        <taxon>Bacteria</taxon>
        <taxon>Pseudomonadati</taxon>
        <taxon>Pseudomonadota</taxon>
        <taxon>Gammaproteobacteria</taxon>
        <taxon>Pasteurellales</taxon>
        <taxon>Pasteurellaceae</taxon>
        <taxon>Mannheimia</taxon>
    </lineage>
</organism>
<sequence>MKKLFAQAVIFGAFFASSAFAHNVQLNQALPAVSVAKDGELAVAGGKVSYKNWHSSSLAGKVRVIHHFAGRSSVKEKNEDLMTAIKNAGFDRSKYQTVTIVNADDAIVGTGVFVKK</sequence>
<keyword evidence="1" id="KW-0732">Signal</keyword>
<feature type="signal peptide" evidence="1">
    <location>
        <begin position="1"/>
        <end position="21"/>
    </location>
</feature>
<gene>
    <name evidence="2" type="primary">ytfJ</name>
    <name evidence="2" type="ORF">NCTC10638_01929</name>
</gene>
<reference evidence="2 3" key="1">
    <citation type="submission" date="2018-06" db="EMBL/GenBank/DDBJ databases">
        <authorList>
            <consortium name="Pathogen Informatics"/>
            <person name="Doyle S."/>
        </authorList>
    </citation>
    <scope>NUCLEOTIDE SEQUENCE [LARGE SCALE GENOMIC DNA]</scope>
    <source>
        <strain evidence="2 3">NCTC10638</strain>
    </source>
</reference>
<dbReference type="STRING" id="75985.WC39_10060"/>
<dbReference type="Proteomes" id="UP000254802">
    <property type="component" value="Unassembled WGS sequence"/>
</dbReference>
<evidence type="ECO:0000313" key="2">
    <source>
        <dbReference type="EMBL" id="STY60723.1"/>
    </source>
</evidence>
<evidence type="ECO:0000256" key="1">
    <source>
        <dbReference type="SAM" id="SignalP"/>
    </source>
</evidence>